<dbReference type="InterPro" id="IPR013108">
    <property type="entry name" value="Amidohydro_3"/>
</dbReference>
<dbReference type="PANTHER" id="PTHR22642">
    <property type="entry name" value="IMIDAZOLONEPROPIONASE"/>
    <property type="match status" value="1"/>
</dbReference>
<reference evidence="2 3" key="1">
    <citation type="submission" date="2019-03" db="EMBL/GenBank/DDBJ databases">
        <title>Genomics of glacier-inhabiting Cryobacterium strains.</title>
        <authorList>
            <person name="Liu Q."/>
            <person name="Xin Y.-H."/>
        </authorList>
    </citation>
    <scope>NUCLEOTIDE SEQUENCE [LARGE SCALE GENOMIC DNA]</scope>
    <source>
        <strain evidence="3">TMT1-22</strain>
    </source>
</reference>
<organism evidence="2 3">
    <name type="scientific">Cryobacterium shii</name>
    <dbReference type="NCBI Taxonomy" id="1259235"/>
    <lineage>
        <taxon>Bacteria</taxon>
        <taxon>Bacillati</taxon>
        <taxon>Actinomycetota</taxon>
        <taxon>Actinomycetes</taxon>
        <taxon>Micrococcales</taxon>
        <taxon>Microbacteriaceae</taxon>
        <taxon>Cryobacterium</taxon>
    </lineage>
</organism>
<dbReference type="Proteomes" id="UP000297403">
    <property type="component" value="Unassembled WGS sequence"/>
</dbReference>
<dbReference type="AlphaFoldDB" id="A0AAQ2HGU3"/>
<dbReference type="Gene3D" id="3.10.310.70">
    <property type="match status" value="1"/>
</dbReference>
<dbReference type="SUPFAM" id="SSF51338">
    <property type="entry name" value="Composite domain of metallo-dependent hydrolases"/>
    <property type="match status" value="1"/>
</dbReference>
<dbReference type="EMBL" id="SOFY01000009">
    <property type="protein sequence ID" value="TFC52622.1"/>
    <property type="molecule type" value="Genomic_DNA"/>
</dbReference>
<dbReference type="Gene3D" id="2.30.40.10">
    <property type="entry name" value="Urease, subunit C, domain 1"/>
    <property type="match status" value="1"/>
</dbReference>
<name>A0AAQ2HGU3_9MICO</name>
<dbReference type="GO" id="GO:0016810">
    <property type="term" value="F:hydrolase activity, acting on carbon-nitrogen (but not peptide) bonds"/>
    <property type="evidence" value="ECO:0007669"/>
    <property type="project" value="InterPro"/>
</dbReference>
<dbReference type="InterPro" id="IPR033932">
    <property type="entry name" value="YtcJ-like"/>
</dbReference>
<dbReference type="CDD" id="cd01300">
    <property type="entry name" value="YtcJ_like"/>
    <property type="match status" value="1"/>
</dbReference>
<evidence type="ECO:0000313" key="3">
    <source>
        <dbReference type="Proteomes" id="UP000297403"/>
    </source>
</evidence>
<protein>
    <submittedName>
        <fullName evidence="2">Amidohydrolase</fullName>
    </submittedName>
</protein>
<proteinExistence type="predicted"/>
<dbReference type="SUPFAM" id="SSF51556">
    <property type="entry name" value="Metallo-dependent hydrolases"/>
    <property type="match status" value="1"/>
</dbReference>
<sequence length="507" mass="54837">MHQNLLSPTPATFEVVDLDGGFLMPSFGEGHAHPLFGGLEENGPSVRACTSIAEIVAEVRRYAEKHPQKEWIIGASYDGSLTPGGLFDARWLDEALSDRPVMLRAWDYHTVWCNSLALERAGIDANTPEPELGEIPRRADGSPLGILREWGAIELLTTVSPGFSFDEQIDALRRATKHFAELGVTWVQDAWVEPADVVVYLEAARRGALSTRVNLALLADPRHFPASLPAMIEARRQVELLGHPLLTANSVKFFADGVVENETGALLEPYCSGLHGHGMLVWTAEHLADSVTAIDAAGFQAHIHAIGDAAVRRALDAIELARRVNGPADRRPVIAHVQLAAADDLPRFKELDVIAVMQPLWAQMDALMTVLTVPRLGLERTDRQYQMRTLVETGATLAFGSDWPCSSASPLEGIGIAVSRATIDGEPAGGWMPEQRLDAETALAAYTSGVASQAGAARTQAPWGEIRVGASADLVWLARDPRTVCPTELPLTGIRATYLAGAPTFQR</sequence>
<accession>A0AAQ2HGU3</accession>
<evidence type="ECO:0000313" key="2">
    <source>
        <dbReference type="EMBL" id="TFC52622.1"/>
    </source>
</evidence>
<comment type="caution">
    <text evidence="2">The sequence shown here is derived from an EMBL/GenBank/DDBJ whole genome shotgun (WGS) entry which is preliminary data.</text>
</comment>
<dbReference type="Gene3D" id="3.20.20.140">
    <property type="entry name" value="Metal-dependent hydrolases"/>
    <property type="match status" value="1"/>
</dbReference>
<evidence type="ECO:0000259" key="1">
    <source>
        <dbReference type="Pfam" id="PF07969"/>
    </source>
</evidence>
<dbReference type="InterPro" id="IPR011059">
    <property type="entry name" value="Metal-dep_hydrolase_composite"/>
</dbReference>
<feature type="domain" description="Amidohydrolase 3" evidence="1">
    <location>
        <begin position="14"/>
        <end position="504"/>
    </location>
</feature>
<keyword evidence="3" id="KW-1185">Reference proteome</keyword>
<dbReference type="InterPro" id="IPR032466">
    <property type="entry name" value="Metal_Hydrolase"/>
</dbReference>
<dbReference type="PANTHER" id="PTHR22642:SF2">
    <property type="entry name" value="PROTEIN LONG AFTER FAR-RED 3"/>
    <property type="match status" value="1"/>
</dbReference>
<gene>
    <name evidence="2" type="ORF">E3O49_01040</name>
</gene>
<dbReference type="Pfam" id="PF07969">
    <property type="entry name" value="Amidohydro_3"/>
    <property type="match status" value="1"/>
</dbReference>